<dbReference type="AlphaFoldDB" id="A0A239EI10"/>
<reference evidence="3" key="1">
    <citation type="submission" date="2017-06" db="EMBL/GenBank/DDBJ databases">
        <authorList>
            <person name="Varghese N."/>
            <person name="Submissions S."/>
        </authorList>
    </citation>
    <scope>NUCLEOTIDE SEQUENCE [LARGE SCALE GENOMIC DNA]</scope>
    <source>
        <strain evidence="3">NKM1</strain>
    </source>
</reference>
<evidence type="ECO:0000313" key="2">
    <source>
        <dbReference type="EMBL" id="SNS43542.1"/>
    </source>
</evidence>
<keyword evidence="3" id="KW-1185">Reference proteome</keyword>
<sequence>MLVGPYTPSSSWPVFLTNNLRDRGNLTTEGQKAKPFPSKLLAGTGESVTNYQAN</sequence>
<name>A0A239EI10_9BACT</name>
<dbReference type="EMBL" id="FZOQ01000006">
    <property type="protein sequence ID" value="SNS43542.1"/>
    <property type="molecule type" value="Genomic_DNA"/>
</dbReference>
<proteinExistence type="predicted"/>
<organism evidence="2 3">
    <name type="scientific">Pontibacter ummariensis</name>
    <dbReference type="NCBI Taxonomy" id="1610492"/>
    <lineage>
        <taxon>Bacteria</taxon>
        <taxon>Pseudomonadati</taxon>
        <taxon>Bacteroidota</taxon>
        <taxon>Cytophagia</taxon>
        <taxon>Cytophagales</taxon>
        <taxon>Hymenobacteraceae</taxon>
        <taxon>Pontibacter</taxon>
    </lineage>
</organism>
<evidence type="ECO:0000256" key="1">
    <source>
        <dbReference type="SAM" id="MobiDB-lite"/>
    </source>
</evidence>
<evidence type="ECO:0000313" key="3">
    <source>
        <dbReference type="Proteomes" id="UP000198432"/>
    </source>
</evidence>
<gene>
    <name evidence="2" type="ORF">SAMN06296052_106154</name>
</gene>
<accession>A0A239EI10</accession>
<feature type="region of interest" description="Disordered" evidence="1">
    <location>
        <begin position="25"/>
        <end position="54"/>
    </location>
</feature>
<protein>
    <submittedName>
        <fullName evidence="2">Uncharacterized protein</fullName>
    </submittedName>
</protein>
<dbReference type="Proteomes" id="UP000198432">
    <property type="component" value="Unassembled WGS sequence"/>
</dbReference>